<comment type="caution">
    <text evidence="5">The sequence shown here is derived from an EMBL/GenBank/DDBJ whole genome shotgun (WGS) entry which is preliminary data.</text>
</comment>
<evidence type="ECO:0000313" key="8">
    <source>
        <dbReference type="Proteomes" id="UP000648077"/>
    </source>
</evidence>
<evidence type="ECO:0000313" key="5">
    <source>
        <dbReference type="EMBL" id="MBF2229971.1"/>
    </source>
</evidence>
<protein>
    <recommendedName>
        <fullName evidence="2">Signal transduction protein TRAP</fullName>
    </recommendedName>
    <alternativeName>
        <fullName evidence="3">Target of RNAIII-activating protein</fullName>
    </alternativeName>
</protein>
<gene>
    <name evidence="5" type="primary">traP</name>
    <name evidence="6" type="ORF">CTJ08_10150</name>
    <name evidence="5" type="ORF">H3963_05930</name>
</gene>
<name>A0A4Q9W281_STAEP</name>
<dbReference type="InterPro" id="IPR007138">
    <property type="entry name" value="ABM_dom"/>
</dbReference>
<dbReference type="SUPFAM" id="SSF54909">
    <property type="entry name" value="Dimeric alpha+beta barrel"/>
    <property type="match status" value="1"/>
</dbReference>
<dbReference type="InterPro" id="IPR050404">
    <property type="entry name" value="Heme-degrading_MO"/>
</dbReference>
<accession>A0A4Q9W281</accession>
<reference evidence="6 7" key="1">
    <citation type="submission" date="2017-10" db="EMBL/GenBank/DDBJ databases">
        <title>genome sequences of Staph epi in chlorhexidine trial.</title>
        <authorList>
            <person name="Greninger A.L."/>
            <person name="Addetia A."/>
            <person name="Qin X."/>
            <person name="Zerr D."/>
        </authorList>
    </citation>
    <scope>NUCLEOTIDE SEQUENCE [LARGE SCALE GENOMIC DNA]</scope>
    <source>
        <strain evidence="6 7">SCH-17</strain>
    </source>
</reference>
<evidence type="ECO:0000313" key="7">
    <source>
        <dbReference type="Proteomes" id="UP000228502"/>
    </source>
</evidence>
<dbReference type="SMR" id="A0A4Q9W281"/>
<dbReference type="Gene3D" id="3.30.70.100">
    <property type="match status" value="1"/>
</dbReference>
<dbReference type="InterPro" id="IPR011008">
    <property type="entry name" value="Dimeric_a/b-barrel"/>
</dbReference>
<dbReference type="Pfam" id="PF03992">
    <property type="entry name" value="ABM"/>
    <property type="match status" value="1"/>
</dbReference>
<dbReference type="PROSITE" id="PS51725">
    <property type="entry name" value="ABM"/>
    <property type="match status" value="1"/>
</dbReference>
<comment type="similarity">
    <text evidence="1">Belongs to the TRAP family.</text>
</comment>
<evidence type="ECO:0000259" key="4">
    <source>
        <dbReference type="PROSITE" id="PS51725"/>
    </source>
</evidence>
<dbReference type="PANTHER" id="PTHR34474">
    <property type="entry name" value="SIGNAL TRANSDUCTION PROTEIN TRAP"/>
    <property type="match status" value="1"/>
</dbReference>
<evidence type="ECO:0000256" key="3">
    <source>
        <dbReference type="ARBA" id="ARBA00032861"/>
    </source>
</evidence>
<dbReference type="Proteomes" id="UP000228502">
    <property type="component" value="Unassembled WGS sequence"/>
</dbReference>
<evidence type="ECO:0000256" key="1">
    <source>
        <dbReference type="ARBA" id="ARBA00009267"/>
    </source>
</evidence>
<dbReference type="GeneID" id="50018411"/>
<dbReference type="OrthoDB" id="2352283at2"/>
<dbReference type="Proteomes" id="UP000648077">
    <property type="component" value="Unassembled WGS sequence"/>
</dbReference>
<dbReference type="RefSeq" id="WP_001829811.1">
    <property type="nucleotide sequence ID" value="NZ_AP019721.1"/>
</dbReference>
<reference evidence="5" key="2">
    <citation type="submission" date="2020-08" db="EMBL/GenBank/DDBJ databases">
        <title>Changes in the skin microbiome associated with squamous cell carcinoma in transplant recipients.</title>
        <authorList>
            <person name="Zaugg J."/>
            <person name="Krueger A."/>
            <person name="Lachner N."/>
        </authorList>
    </citation>
    <scope>NUCLEOTIDE SEQUENCE</scope>
    <source>
        <strain evidence="5">R5988</strain>
    </source>
</reference>
<organism evidence="5 8">
    <name type="scientific">Staphylococcus epidermidis</name>
    <dbReference type="NCBI Taxonomy" id="1282"/>
    <lineage>
        <taxon>Bacteria</taxon>
        <taxon>Bacillati</taxon>
        <taxon>Bacillota</taxon>
        <taxon>Bacilli</taxon>
        <taxon>Bacillales</taxon>
        <taxon>Staphylococcaceae</taxon>
        <taxon>Staphylococcus</taxon>
    </lineage>
</organism>
<dbReference type="PANTHER" id="PTHR34474:SF2">
    <property type="entry name" value="SIGNAL TRANSDUCTION PROTEIN TRAP"/>
    <property type="match status" value="1"/>
</dbReference>
<feature type="domain" description="ABM" evidence="4">
    <location>
        <begin position="66"/>
        <end position="157"/>
    </location>
</feature>
<dbReference type="EMBL" id="PEJG01000013">
    <property type="protein sequence ID" value="PIH09566.1"/>
    <property type="molecule type" value="Genomic_DNA"/>
</dbReference>
<evidence type="ECO:0000256" key="2">
    <source>
        <dbReference type="ARBA" id="ARBA00018486"/>
    </source>
</evidence>
<dbReference type="AlphaFoldDB" id="A0A4Q9W281"/>
<evidence type="ECO:0000313" key="6">
    <source>
        <dbReference type="EMBL" id="PIH09566.1"/>
    </source>
</evidence>
<sequence length="167" mass="19529">MYLYTSYGTYQFLNQIKLNHQERSLFQFSTNDSSIILEESEGKSILKHPSSYQVIDSTGEFNEHHFYSAIFVPTSEDHRQQLEKKLLHVDVPLSNFGGFKSYRLLKPTEGSTYKIYFGFANRTAYEDFKASDIFNENFSKDALSQYFGASGQHSSYFERYLYPIEDH</sequence>
<dbReference type="EMBL" id="JACGQI010000007">
    <property type="protein sequence ID" value="MBF2229971.1"/>
    <property type="molecule type" value="Genomic_DNA"/>
</dbReference>
<proteinExistence type="inferred from homology"/>